<evidence type="ECO:0008006" key="4">
    <source>
        <dbReference type="Google" id="ProtNLM"/>
    </source>
</evidence>
<evidence type="ECO:0000256" key="1">
    <source>
        <dbReference type="SAM" id="Coils"/>
    </source>
</evidence>
<dbReference type="Gene3D" id="3.30.70.1820">
    <property type="entry name" value="L1 transposable element, RRM domain"/>
    <property type="match status" value="1"/>
</dbReference>
<gene>
    <name evidence="2" type="ORF">E1301_Tti014572</name>
</gene>
<evidence type="ECO:0000313" key="3">
    <source>
        <dbReference type="Proteomes" id="UP000324632"/>
    </source>
</evidence>
<dbReference type="AlphaFoldDB" id="A0A5A9P913"/>
<keyword evidence="3" id="KW-1185">Reference proteome</keyword>
<dbReference type="Gene3D" id="3.30.250.20">
    <property type="entry name" value="L1 transposable element, C-terminal domain"/>
    <property type="match status" value="1"/>
</dbReference>
<dbReference type="PANTHER" id="PTHR11505">
    <property type="entry name" value="L1 TRANSPOSABLE ELEMENT-RELATED"/>
    <property type="match status" value="1"/>
</dbReference>
<protein>
    <recommendedName>
        <fullName evidence="4">LINE-1 type transposase domain-containing protein 1</fullName>
    </recommendedName>
</protein>
<proteinExistence type="predicted"/>
<sequence>MSIVEKEAFIDMIEYAAQASNVPPANATKQTRERIDSVQVDAREDRRTVTNLKQQLQQLADKMTDIEDRSRRNNVRLVGLPEGAEGSDAAGFLRAKLIACIMEEKNRAHRMYDGRKNNPGRPPTLIFRALRWKDRLEILKGARQAYPVKYAHDNVTLLFFPHFSPTTTAKRKSFNPILKKMTAQGLRPFLVYPAALKLQYNGENMMFDLPQKADDFVSSLAQTRKTYAEALQSNGITAATITTFNIRARGNLSCTGEDHDGRNMDI</sequence>
<dbReference type="EMBL" id="SOYY01000008">
    <property type="protein sequence ID" value="KAA0717651.1"/>
    <property type="molecule type" value="Genomic_DNA"/>
</dbReference>
<reference evidence="2 3" key="1">
    <citation type="journal article" date="2019" name="Mol. Ecol. Resour.">
        <title>Chromosome-level genome assembly of Triplophysa tibetana, a fish adapted to the harsh high-altitude environment of the Tibetan Plateau.</title>
        <authorList>
            <person name="Yang X."/>
            <person name="Liu H."/>
            <person name="Ma Z."/>
            <person name="Zou Y."/>
            <person name="Zou M."/>
            <person name="Mao Y."/>
            <person name="Li X."/>
            <person name="Wang H."/>
            <person name="Chen T."/>
            <person name="Wang W."/>
            <person name="Yang R."/>
        </authorList>
    </citation>
    <scope>NUCLEOTIDE SEQUENCE [LARGE SCALE GENOMIC DNA]</scope>
    <source>
        <strain evidence="2">TTIB1903HZAU</strain>
        <tissue evidence="2">Muscle</tissue>
    </source>
</reference>
<dbReference type="Proteomes" id="UP000324632">
    <property type="component" value="Chromosome 8"/>
</dbReference>
<accession>A0A5A9P913</accession>
<comment type="caution">
    <text evidence="2">The sequence shown here is derived from an EMBL/GenBank/DDBJ whole genome shotgun (WGS) entry which is preliminary data.</text>
</comment>
<evidence type="ECO:0000313" key="2">
    <source>
        <dbReference type="EMBL" id="KAA0717651.1"/>
    </source>
</evidence>
<name>A0A5A9P913_9TELE</name>
<feature type="coiled-coil region" evidence="1">
    <location>
        <begin position="42"/>
        <end position="69"/>
    </location>
</feature>
<dbReference type="InterPro" id="IPR042566">
    <property type="entry name" value="L1_C"/>
</dbReference>
<dbReference type="InterPro" id="IPR004244">
    <property type="entry name" value="Transposase_22"/>
</dbReference>
<organism evidence="2 3">
    <name type="scientific">Triplophysa tibetana</name>
    <dbReference type="NCBI Taxonomy" id="1572043"/>
    <lineage>
        <taxon>Eukaryota</taxon>
        <taxon>Metazoa</taxon>
        <taxon>Chordata</taxon>
        <taxon>Craniata</taxon>
        <taxon>Vertebrata</taxon>
        <taxon>Euteleostomi</taxon>
        <taxon>Actinopterygii</taxon>
        <taxon>Neopterygii</taxon>
        <taxon>Teleostei</taxon>
        <taxon>Ostariophysi</taxon>
        <taxon>Cypriniformes</taxon>
        <taxon>Nemacheilidae</taxon>
        <taxon>Triplophysa</taxon>
    </lineage>
</organism>
<keyword evidence="1" id="KW-0175">Coiled coil</keyword>